<sequence length="261" mass="27399">MKSNKSLKDVLESFRAGDITFDDAEKQISGLRIENIGDFARIDLGRNIRCGMPEVILAEGKDTRHLIEILMHIAGSGERCIATRVSEDQAEAIIESCRKSGIACDYNRVAGIIILGEGPAPEKTGGVVAVIAAGTSDARVAEEAKVIAEEMGCTVKTAYDVGAAGIHRLFPALKEVSDANVYVVCAGREGTLPTIVAGLVDKPVIGVPVSVGYGFMGRGEAALASMLQSCAVITVVNIDSGFTAGAFAARIANMVKNNEED</sequence>
<protein>
    <submittedName>
        <fullName evidence="2">1-(5-phosphoribosyl)-5-amino-4-imidazole-carboxylate (AIR) carboxylase</fullName>
    </submittedName>
</protein>
<evidence type="ECO:0000259" key="1">
    <source>
        <dbReference type="SMART" id="SM01001"/>
    </source>
</evidence>
<dbReference type="Proteomes" id="UP000006565">
    <property type="component" value="Chromosome"/>
</dbReference>
<proteinExistence type="predicted"/>
<dbReference type="NCBIfam" id="NF033503">
    <property type="entry name" value="LarB"/>
    <property type="match status" value="1"/>
</dbReference>
<dbReference type="InterPro" id="IPR000031">
    <property type="entry name" value="PurE_dom"/>
</dbReference>
<dbReference type="PANTHER" id="PTHR43064">
    <property type="entry name" value="PHOSPHORIBOSYLAMINOIMIDAZOLE CARBOXYLASE-RELATED"/>
    <property type="match status" value="1"/>
</dbReference>
<feature type="domain" description="PurE" evidence="1">
    <location>
        <begin position="126"/>
        <end position="257"/>
    </location>
</feature>
<dbReference type="InterPro" id="IPR039476">
    <property type="entry name" value="P2CMN_synthase_LarB"/>
</dbReference>
<dbReference type="PANTHER" id="PTHR43064:SF1">
    <property type="entry name" value="SLL1489 PROTEIN"/>
    <property type="match status" value="1"/>
</dbReference>
<dbReference type="eggNOG" id="arCOG02465">
    <property type="taxonomic scope" value="Archaea"/>
</dbReference>
<name>E1RDT2_METP4</name>
<reference evidence="2 3" key="1">
    <citation type="journal article" date="2010" name="Stand. Genomic Sci.">
        <title>Complete genome sequence of Methanoplanus petrolearius type strain (SEBR 4847).</title>
        <authorList>
            <person name="Brambilla E."/>
            <person name="Djao O.D."/>
            <person name="Daligault H."/>
            <person name="Lapidus A."/>
            <person name="Lucas S."/>
            <person name="Hammon N."/>
            <person name="Nolan M."/>
            <person name="Tice H."/>
            <person name="Cheng J.F."/>
            <person name="Han C."/>
            <person name="Tapia R."/>
            <person name="Goodwin L."/>
            <person name="Pitluck S."/>
            <person name="Liolios K."/>
            <person name="Ivanova N."/>
            <person name="Mavromatis K."/>
            <person name="Mikhailova N."/>
            <person name="Pati A."/>
            <person name="Chen A."/>
            <person name="Palaniappan K."/>
            <person name="Land M."/>
            <person name="Hauser L."/>
            <person name="Chang Y.J."/>
            <person name="Jeffries C.D."/>
            <person name="Rohde M."/>
            <person name="Spring S."/>
            <person name="Sikorski J."/>
            <person name="Goker M."/>
            <person name="Woyke T."/>
            <person name="Bristow J."/>
            <person name="Eisen J.A."/>
            <person name="Markowitz V."/>
            <person name="Hugenholtz P."/>
            <person name="Kyrpides N.C."/>
            <person name="Klenk H.P."/>
        </authorList>
    </citation>
    <scope>NUCLEOTIDE SEQUENCE [LARGE SCALE GENOMIC DNA]</scope>
    <source>
        <strain evidence="3">DSM 11571 / OCM 486 / SEBR 4847</strain>
    </source>
</reference>
<keyword evidence="3" id="KW-1185">Reference proteome</keyword>
<accession>E1RDT2</accession>
<organism evidence="2 3">
    <name type="scientific">Methanolacinia petrolearia (strain DSM 11571 / OCM 486 / SEBR 4847)</name>
    <name type="common">Methanoplanus petrolearius</name>
    <dbReference type="NCBI Taxonomy" id="679926"/>
    <lineage>
        <taxon>Archaea</taxon>
        <taxon>Methanobacteriati</taxon>
        <taxon>Methanobacteriota</taxon>
        <taxon>Stenosarchaea group</taxon>
        <taxon>Methanomicrobia</taxon>
        <taxon>Methanomicrobiales</taxon>
        <taxon>Methanomicrobiaceae</taxon>
        <taxon>Methanolacinia</taxon>
    </lineage>
</organism>
<dbReference type="SUPFAM" id="SSF52255">
    <property type="entry name" value="N5-CAIR mutase (phosphoribosylaminoimidazole carboxylase, PurE)"/>
    <property type="match status" value="1"/>
</dbReference>
<dbReference type="GeneID" id="9744864"/>
<dbReference type="HOGENOM" id="CLU_065705_0_0_2"/>
<dbReference type="Pfam" id="PF00731">
    <property type="entry name" value="AIRC"/>
    <property type="match status" value="1"/>
</dbReference>
<gene>
    <name evidence="2" type="ordered locus">Mpet_2372</name>
</gene>
<evidence type="ECO:0000313" key="3">
    <source>
        <dbReference type="Proteomes" id="UP000006565"/>
    </source>
</evidence>
<dbReference type="STRING" id="679926.Mpet_2372"/>
<dbReference type="OrthoDB" id="372165at2157"/>
<dbReference type="RefSeq" id="WP_013330296.1">
    <property type="nucleotide sequence ID" value="NC_014507.1"/>
</dbReference>
<dbReference type="EMBL" id="CP002117">
    <property type="protein sequence ID" value="ADN37119.1"/>
    <property type="molecule type" value="Genomic_DNA"/>
</dbReference>
<dbReference type="AlphaFoldDB" id="E1RDT2"/>
<dbReference type="SMART" id="SM01001">
    <property type="entry name" value="AIRC"/>
    <property type="match status" value="1"/>
</dbReference>
<dbReference type="Gene3D" id="3.40.50.1970">
    <property type="match status" value="1"/>
</dbReference>
<dbReference type="GO" id="GO:0006189">
    <property type="term" value="P:'de novo' IMP biosynthetic process"/>
    <property type="evidence" value="ECO:0007669"/>
    <property type="project" value="InterPro"/>
</dbReference>
<evidence type="ECO:0000313" key="2">
    <source>
        <dbReference type="EMBL" id="ADN37119.1"/>
    </source>
</evidence>
<dbReference type="KEGG" id="mpi:Mpet_2372"/>
<dbReference type="GO" id="GO:0016787">
    <property type="term" value="F:hydrolase activity"/>
    <property type="evidence" value="ECO:0007669"/>
    <property type="project" value="InterPro"/>
</dbReference>